<reference evidence="5 6" key="1">
    <citation type="submission" date="2017-12" db="EMBL/GenBank/DDBJ databases">
        <authorList>
            <consortium name="DOE Joint Genome Institute"/>
            <person name="Haridas S."/>
            <person name="Kjaerbolling I."/>
            <person name="Vesth T.C."/>
            <person name="Frisvad J.C."/>
            <person name="Nybo J.L."/>
            <person name="Theobald S."/>
            <person name="Kuo A."/>
            <person name="Bowyer P."/>
            <person name="Matsuda Y."/>
            <person name="Mondo S."/>
            <person name="Lyhne E.K."/>
            <person name="Kogle M.E."/>
            <person name="Clum A."/>
            <person name="Lipzen A."/>
            <person name="Salamov A."/>
            <person name="Ngan C.Y."/>
            <person name="Daum C."/>
            <person name="Chiniquy J."/>
            <person name="Barry K."/>
            <person name="LaButti K."/>
            <person name="Simmons B.A."/>
            <person name="Magnuson J.K."/>
            <person name="Mortensen U.H."/>
            <person name="Larsen T.O."/>
            <person name="Grigoriev I.V."/>
            <person name="Baker S.E."/>
            <person name="Andersen M.R."/>
            <person name="Nordberg H.P."/>
            <person name="Cantor M.N."/>
            <person name="Hua S.X."/>
        </authorList>
    </citation>
    <scope>NUCLEOTIDE SEQUENCE [LARGE SCALE GENOMIC DNA]</scope>
    <source>
        <strain evidence="5 6">CBS 102.13</strain>
    </source>
</reference>
<keyword evidence="2" id="KW-0653">Protein transport</keyword>
<dbReference type="Gene3D" id="1.10.150.780">
    <property type="entry name" value="Vps16, C-terminal region"/>
    <property type="match status" value="1"/>
</dbReference>
<feature type="domain" description="Vps16 N-terminal" evidence="4">
    <location>
        <begin position="12"/>
        <end position="414"/>
    </location>
</feature>
<evidence type="ECO:0000313" key="6">
    <source>
        <dbReference type="Proteomes" id="UP000234585"/>
    </source>
</evidence>
<dbReference type="InterPro" id="IPR006925">
    <property type="entry name" value="Vps16_C"/>
</dbReference>
<dbReference type="InterPro" id="IPR006926">
    <property type="entry name" value="Vps16_N"/>
</dbReference>
<comment type="similarity">
    <text evidence="1 2">Belongs to the VPS16 family.</text>
</comment>
<dbReference type="Gene3D" id="2.130.10.10">
    <property type="entry name" value="YVTN repeat-like/Quinoprotein amine dehydrogenase"/>
    <property type="match status" value="1"/>
</dbReference>
<dbReference type="InterPro" id="IPR038132">
    <property type="entry name" value="Vps16_C_sf"/>
</dbReference>
<name>A0A2I2F891_ASPCN</name>
<evidence type="ECO:0000256" key="2">
    <source>
        <dbReference type="PIRNR" id="PIRNR007949"/>
    </source>
</evidence>
<dbReference type="GO" id="GO:0016197">
    <property type="term" value="P:endosomal transport"/>
    <property type="evidence" value="ECO:0007669"/>
    <property type="project" value="TreeGrafter"/>
</dbReference>
<dbReference type="OrthoDB" id="1792at2759"/>
<organism evidence="5 6">
    <name type="scientific">Aspergillus candidus</name>
    <dbReference type="NCBI Taxonomy" id="41067"/>
    <lineage>
        <taxon>Eukaryota</taxon>
        <taxon>Fungi</taxon>
        <taxon>Dikarya</taxon>
        <taxon>Ascomycota</taxon>
        <taxon>Pezizomycotina</taxon>
        <taxon>Eurotiomycetes</taxon>
        <taxon>Eurotiomycetidae</taxon>
        <taxon>Eurotiales</taxon>
        <taxon>Aspergillaceae</taxon>
        <taxon>Aspergillus</taxon>
        <taxon>Aspergillus subgen. Circumdati</taxon>
    </lineage>
</organism>
<feature type="domain" description="Vps16 C-terminal" evidence="3">
    <location>
        <begin position="508"/>
        <end position="820"/>
    </location>
</feature>
<dbReference type="GO" id="GO:0005768">
    <property type="term" value="C:endosome"/>
    <property type="evidence" value="ECO:0007669"/>
    <property type="project" value="TreeGrafter"/>
</dbReference>
<dbReference type="FunFam" id="2.130.10.10:FF:000635">
    <property type="entry name" value="Probable vacuolar protein sorting-associated protein 16 homolog"/>
    <property type="match status" value="1"/>
</dbReference>
<evidence type="ECO:0000256" key="1">
    <source>
        <dbReference type="ARBA" id="ARBA00009250"/>
    </source>
</evidence>
<dbReference type="RefSeq" id="XP_024670845.1">
    <property type="nucleotide sequence ID" value="XM_024819101.1"/>
</dbReference>
<evidence type="ECO:0000259" key="4">
    <source>
        <dbReference type="Pfam" id="PF04841"/>
    </source>
</evidence>
<comment type="function">
    <text evidence="2">Essential for vacuolar protein sorting. Required for vacuole biogenesis, stability and to maintain vacuole morphology.</text>
</comment>
<accession>A0A2I2F891</accession>
<dbReference type="Pfam" id="PF04840">
    <property type="entry name" value="Vps16_C"/>
    <property type="match status" value="1"/>
</dbReference>
<evidence type="ECO:0000313" key="5">
    <source>
        <dbReference type="EMBL" id="PLB36833.1"/>
    </source>
</evidence>
<dbReference type="Proteomes" id="UP000234585">
    <property type="component" value="Unassembled WGS sequence"/>
</dbReference>
<dbReference type="GO" id="GO:0006886">
    <property type="term" value="P:intracellular protein transport"/>
    <property type="evidence" value="ECO:0007669"/>
    <property type="project" value="InterPro"/>
</dbReference>
<dbReference type="STRING" id="41067.A0A2I2F891"/>
<dbReference type="FunFam" id="1.10.150.780:FF:000002">
    <property type="entry name" value="Probable vacuolar protein sorting-associated protein 16 homolog"/>
    <property type="match status" value="1"/>
</dbReference>
<sequence length="834" mass="93735">MDAAPMAPSNPLANWERLGDSFYRKVPIYDAIFDEDLELDNYILAGAPYGGALALHRDESKPMRFRDAHTARSSIDIYSCSGKPINQINWEHGAVRGLGWSDKEELLVITEDGTVRRYFGLHGDFTTFSLGNGAEEYGVRACRFWTSGFVALLSNNQLIAVSGYEEPRPKLLAPCPEGEVSSWSLIPPSYTLSRSVEVLLAVDKTIYMVDPTEAEDKVLQNGPFKHASVSPTGRFVALFTAEGKVWVVSSDFQSKYSEYDPESRVTPRSVEWCGDDAVIISWEDEIHLIGPNGVAARYYYDGTVHVVPEFDGVRLITNDTCEFLHKVSDVTQEIFRLGSTSPASVLLDCIDLLEKKSPKADENIQRIRASLPEAVDACVKAAGHEFDTYWQKRLLKAASFGKSVLDLYNSDEFVEMTEKLRVLTAVRDFQIGLPISYEEYMRLTPERLIDRLINRHEYLLAIRISEYLQVAADRIYVHWASQKVKVSTVDDEAVCKLIVQRLEGKPGISFELIAQAAYDEGRSHLATALLNHEPRAGKQVPLLLSMEEDEIALDKAIESGDDDLVNFVLLHLKAKLPLSSFFRMINTRPMASALVETNARVDDTELLKDLYYQDDRPIDGSNVLLAEALDKTDLMRKTETVNLATRLLADSKDPTVVLQQKLLTEASQLLKIQDGLDKDLADRTEFLGLSLNETVYRLIRSGYGKRAHKLQGEFKMPDKTYWWLRLRALVAKRDWGELEELARAKKSPIGWEPFYNEILGAGNTKLASLFVPKCTNLAAADKVDMWVKCGMVVKAGEEAFRAKDVNTLELLRARASGPAASEIERMINQLRPRK</sequence>
<evidence type="ECO:0000259" key="3">
    <source>
        <dbReference type="Pfam" id="PF04840"/>
    </source>
</evidence>
<dbReference type="EMBL" id="KZ559148">
    <property type="protein sequence ID" value="PLB36833.1"/>
    <property type="molecule type" value="Genomic_DNA"/>
</dbReference>
<dbReference type="PIRSF" id="PIRSF007949">
    <property type="entry name" value="VPS16"/>
    <property type="match status" value="1"/>
</dbReference>
<dbReference type="GO" id="GO:0003779">
    <property type="term" value="F:actin binding"/>
    <property type="evidence" value="ECO:0007669"/>
    <property type="project" value="TreeGrafter"/>
</dbReference>
<dbReference type="PANTHER" id="PTHR12811:SF0">
    <property type="entry name" value="VACUOLAR PROTEIN SORTING-ASSOCIATED PROTEIN 16 HOMOLOG"/>
    <property type="match status" value="1"/>
</dbReference>
<dbReference type="AlphaFoldDB" id="A0A2I2F891"/>
<dbReference type="PANTHER" id="PTHR12811">
    <property type="entry name" value="VACUOLAR PROTEIN SORTING VPS16"/>
    <property type="match status" value="1"/>
</dbReference>
<dbReference type="GO" id="GO:0030897">
    <property type="term" value="C:HOPS complex"/>
    <property type="evidence" value="ECO:0007669"/>
    <property type="project" value="TreeGrafter"/>
</dbReference>
<dbReference type="Pfam" id="PF04841">
    <property type="entry name" value="Vps16_N"/>
    <property type="match status" value="1"/>
</dbReference>
<protein>
    <recommendedName>
        <fullName evidence="2">Probable vacuolar protein sorting-associated protein 16 homolog</fullName>
    </recommendedName>
</protein>
<dbReference type="InterPro" id="IPR015943">
    <property type="entry name" value="WD40/YVTN_repeat-like_dom_sf"/>
</dbReference>
<dbReference type="GO" id="GO:0042144">
    <property type="term" value="P:vacuole fusion, non-autophagic"/>
    <property type="evidence" value="ECO:0007669"/>
    <property type="project" value="TreeGrafter"/>
</dbReference>
<proteinExistence type="inferred from homology"/>
<keyword evidence="2" id="KW-0813">Transport</keyword>
<dbReference type="InterPro" id="IPR016534">
    <property type="entry name" value="VPS16"/>
</dbReference>
<gene>
    <name evidence="5" type="ORF">BDW47DRAFT_46798</name>
</gene>
<dbReference type="SUPFAM" id="SSF117289">
    <property type="entry name" value="Nucleoporin domain"/>
    <property type="match status" value="1"/>
</dbReference>
<keyword evidence="6" id="KW-1185">Reference proteome</keyword>
<dbReference type="GeneID" id="36526261"/>